<proteinExistence type="predicted"/>
<name>A0A6C0HJS0_9ZZZZ</name>
<dbReference type="AlphaFoldDB" id="A0A6C0HJS0"/>
<evidence type="ECO:0000256" key="1">
    <source>
        <dbReference type="SAM" id="MobiDB-lite"/>
    </source>
</evidence>
<evidence type="ECO:0000313" key="2">
    <source>
        <dbReference type="EMBL" id="QHT80739.1"/>
    </source>
</evidence>
<accession>A0A6C0HJS0</accession>
<protein>
    <submittedName>
        <fullName evidence="2">Uncharacterized protein</fullName>
    </submittedName>
</protein>
<sequence length="265" mass="30476">MEPEEPDFVIEAPKAAASNASNMSLGEFNSIPIKSSKNKEPELPEPAPNAPINAVVRTVDDSMMDVSDELLPAQGLSIRMEIGSQDPKRPGMAPFHSVYGLMRFQNNPKKMHHGEFRDNHMLQRFLEKLTTPMAKAVWVTDNEKGLRIKNEDIIFVSNDNQKMGGVQIRLSNKGEFTRAYASKHYVHIDLYQFRNKALFDSVQQSIRAFFEAKHSIKKFTRKRITRKHYRPSLAKTRSKGIPFHRSSRRKIRKFDKPTRRLVNQA</sequence>
<dbReference type="EMBL" id="MN739974">
    <property type="protein sequence ID" value="QHT80739.1"/>
    <property type="molecule type" value="Genomic_DNA"/>
</dbReference>
<reference evidence="2" key="1">
    <citation type="journal article" date="2020" name="Nature">
        <title>Giant virus diversity and host interactions through global metagenomics.</title>
        <authorList>
            <person name="Schulz F."/>
            <person name="Roux S."/>
            <person name="Paez-Espino D."/>
            <person name="Jungbluth S."/>
            <person name="Walsh D.A."/>
            <person name="Denef V.J."/>
            <person name="McMahon K.D."/>
            <person name="Konstantinidis K.T."/>
            <person name="Eloe-Fadrosh E.A."/>
            <person name="Kyrpides N.C."/>
            <person name="Woyke T."/>
        </authorList>
    </citation>
    <scope>NUCLEOTIDE SEQUENCE</scope>
    <source>
        <strain evidence="2">GVMAG-M-3300023184-121</strain>
    </source>
</reference>
<organism evidence="2">
    <name type="scientific">viral metagenome</name>
    <dbReference type="NCBI Taxonomy" id="1070528"/>
    <lineage>
        <taxon>unclassified sequences</taxon>
        <taxon>metagenomes</taxon>
        <taxon>organismal metagenomes</taxon>
    </lineage>
</organism>
<feature type="region of interest" description="Disordered" evidence="1">
    <location>
        <begin position="1"/>
        <end position="50"/>
    </location>
</feature>